<name>A0A1Z4KPD7_ANAVA</name>
<proteinExistence type="predicted"/>
<dbReference type="EMBL" id="AP018216">
    <property type="protein sequence ID" value="BAY70807.1"/>
    <property type="molecule type" value="Genomic_DNA"/>
</dbReference>
<dbReference type="Proteomes" id="UP000217507">
    <property type="component" value="Chromosome"/>
</dbReference>
<organism evidence="1 2">
    <name type="scientific">Trichormus variabilis NIES-23</name>
    <dbReference type="NCBI Taxonomy" id="1973479"/>
    <lineage>
        <taxon>Bacteria</taxon>
        <taxon>Bacillati</taxon>
        <taxon>Cyanobacteriota</taxon>
        <taxon>Cyanophyceae</taxon>
        <taxon>Nostocales</taxon>
        <taxon>Nostocaceae</taxon>
        <taxon>Trichormus</taxon>
    </lineage>
</organism>
<accession>A0A1Z4KPD7</accession>
<protein>
    <submittedName>
        <fullName evidence="1">Uncharacterized protein</fullName>
    </submittedName>
</protein>
<evidence type="ECO:0000313" key="1">
    <source>
        <dbReference type="EMBL" id="BAY70807.1"/>
    </source>
</evidence>
<dbReference type="AlphaFoldDB" id="A0A1Z4KPD7"/>
<evidence type="ECO:0000313" key="2">
    <source>
        <dbReference type="Proteomes" id="UP000217507"/>
    </source>
</evidence>
<sequence>MQCVSLNQQPALASVKGQIKANILAKTSVSVTVQPVAKVQDINQDVYL</sequence>
<gene>
    <name evidence="1" type="ORF">NIES23_36150</name>
</gene>
<reference evidence="1 2" key="1">
    <citation type="submission" date="2017-06" db="EMBL/GenBank/DDBJ databases">
        <title>Genome sequencing of cyanobaciteial culture collection at National Institute for Environmental Studies (NIES).</title>
        <authorList>
            <person name="Hirose Y."/>
            <person name="Shimura Y."/>
            <person name="Fujisawa T."/>
            <person name="Nakamura Y."/>
            <person name="Kawachi M."/>
        </authorList>
    </citation>
    <scope>NUCLEOTIDE SEQUENCE [LARGE SCALE GENOMIC DNA]</scope>
    <source>
        <strain evidence="1 2">NIES-23</strain>
    </source>
</reference>